<gene>
    <name evidence="2" type="ORF">Fmac_012532</name>
</gene>
<feature type="transmembrane region" description="Helical" evidence="1">
    <location>
        <begin position="31"/>
        <end position="56"/>
    </location>
</feature>
<accession>A0ABD1MQZ1</accession>
<dbReference type="Proteomes" id="UP001603857">
    <property type="component" value="Unassembled WGS sequence"/>
</dbReference>
<organism evidence="2 3">
    <name type="scientific">Flemingia macrophylla</name>
    <dbReference type="NCBI Taxonomy" id="520843"/>
    <lineage>
        <taxon>Eukaryota</taxon>
        <taxon>Viridiplantae</taxon>
        <taxon>Streptophyta</taxon>
        <taxon>Embryophyta</taxon>
        <taxon>Tracheophyta</taxon>
        <taxon>Spermatophyta</taxon>
        <taxon>Magnoliopsida</taxon>
        <taxon>eudicotyledons</taxon>
        <taxon>Gunneridae</taxon>
        <taxon>Pentapetalae</taxon>
        <taxon>rosids</taxon>
        <taxon>fabids</taxon>
        <taxon>Fabales</taxon>
        <taxon>Fabaceae</taxon>
        <taxon>Papilionoideae</taxon>
        <taxon>50 kb inversion clade</taxon>
        <taxon>NPAAA clade</taxon>
        <taxon>indigoferoid/millettioid clade</taxon>
        <taxon>Phaseoleae</taxon>
        <taxon>Flemingia</taxon>
    </lineage>
</organism>
<comment type="caution">
    <text evidence="2">The sequence shown here is derived from an EMBL/GenBank/DDBJ whole genome shotgun (WGS) entry which is preliminary data.</text>
</comment>
<dbReference type="Pfam" id="PF00071">
    <property type="entry name" value="Ras"/>
    <property type="match status" value="1"/>
</dbReference>
<dbReference type="InterPro" id="IPR001806">
    <property type="entry name" value="Small_GTPase"/>
</dbReference>
<keyword evidence="1" id="KW-0812">Transmembrane</keyword>
<sequence>MALVANKSDLEPKRGVATELGVISFSGQQAILFPFCFVSEFIPVFFLLHFTFVILLEGEQFAQEHGMFYIETSAKSAENINELFHEIGKMINDESHLSTCQAFVLIDILLEQYKCSSESNKSFSSEVCGDEYEQ</sequence>
<evidence type="ECO:0000313" key="3">
    <source>
        <dbReference type="Proteomes" id="UP001603857"/>
    </source>
</evidence>
<protein>
    <submittedName>
        <fullName evidence="2">Uncharacterized protein</fullName>
    </submittedName>
</protein>
<evidence type="ECO:0000256" key="1">
    <source>
        <dbReference type="SAM" id="Phobius"/>
    </source>
</evidence>
<keyword evidence="1" id="KW-0472">Membrane</keyword>
<keyword evidence="3" id="KW-1185">Reference proteome</keyword>
<dbReference type="SUPFAM" id="SSF52540">
    <property type="entry name" value="P-loop containing nucleoside triphosphate hydrolases"/>
    <property type="match status" value="1"/>
</dbReference>
<proteinExistence type="predicted"/>
<name>A0ABD1MQZ1_9FABA</name>
<dbReference type="EMBL" id="JBGMDY010000004">
    <property type="protein sequence ID" value="KAL2338086.1"/>
    <property type="molecule type" value="Genomic_DNA"/>
</dbReference>
<reference evidence="2 3" key="1">
    <citation type="submission" date="2024-08" db="EMBL/GenBank/DDBJ databases">
        <title>Insights into the chromosomal genome structure of Flemingia macrophylla.</title>
        <authorList>
            <person name="Ding Y."/>
            <person name="Zhao Y."/>
            <person name="Bi W."/>
            <person name="Wu M."/>
            <person name="Zhao G."/>
            <person name="Gong Y."/>
            <person name="Li W."/>
            <person name="Zhang P."/>
        </authorList>
    </citation>
    <scope>NUCLEOTIDE SEQUENCE [LARGE SCALE GENOMIC DNA]</scope>
    <source>
        <strain evidence="2">DYQJB</strain>
        <tissue evidence="2">Leaf</tissue>
    </source>
</reference>
<keyword evidence="1" id="KW-1133">Transmembrane helix</keyword>
<dbReference type="AlphaFoldDB" id="A0ABD1MQZ1"/>
<dbReference type="InterPro" id="IPR027417">
    <property type="entry name" value="P-loop_NTPase"/>
</dbReference>
<dbReference type="Gene3D" id="3.40.50.300">
    <property type="entry name" value="P-loop containing nucleotide triphosphate hydrolases"/>
    <property type="match status" value="1"/>
</dbReference>
<evidence type="ECO:0000313" key="2">
    <source>
        <dbReference type="EMBL" id="KAL2338086.1"/>
    </source>
</evidence>
<dbReference type="PROSITE" id="PS51419">
    <property type="entry name" value="RAB"/>
    <property type="match status" value="1"/>
</dbReference>